<evidence type="ECO:0000313" key="2">
    <source>
        <dbReference type="Proteomes" id="UP001596415"/>
    </source>
</evidence>
<comment type="caution">
    <text evidence="1">The sequence shown here is derived from an EMBL/GenBank/DDBJ whole genome shotgun (WGS) entry which is preliminary data.</text>
</comment>
<dbReference type="RefSeq" id="WP_380216566.1">
    <property type="nucleotide sequence ID" value="NZ_JBHTBN010000001.1"/>
</dbReference>
<keyword evidence="2" id="KW-1185">Reference proteome</keyword>
<protein>
    <submittedName>
        <fullName evidence="1">Uncharacterized protein</fullName>
    </submittedName>
</protein>
<sequence>MVPYSDEKGCFTLWVEEVLVLFRKYLPLDNSKPLTFHISRLTIITHHQLSTINYKTIHYPWSIYGVSMEYLWSIYGVAISEESYVLKER</sequence>
<dbReference type="EMBL" id="JBHTBN010000001">
    <property type="protein sequence ID" value="MFC7356720.1"/>
    <property type="molecule type" value="Genomic_DNA"/>
</dbReference>
<proteinExistence type="predicted"/>
<gene>
    <name evidence="1" type="ORF">ACFQO1_03400</name>
</gene>
<reference evidence="2" key="1">
    <citation type="journal article" date="2019" name="Int. J. Syst. Evol. Microbiol.">
        <title>The Global Catalogue of Microorganisms (GCM) 10K type strain sequencing project: providing services to taxonomists for standard genome sequencing and annotation.</title>
        <authorList>
            <consortium name="The Broad Institute Genomics Platform"/>
            <consortium name="The Broad Institute Genome Sequencing Center for Infectious Disease"/>
            <person name="Wu L."/>
            <person name="Ma J."/>
        </authorList>
    </citation>
    <scope>NUCLEOTIDE SEQUENCE [LARGE SCALE GENOMIC DNA]</scope>
    <source>
        <strain evidence="2">CGMCC 1.16306</strain>
    </source>
</reference>
<name>A0ABW2MS67_9FLAO</name>
<accession>A0ABW2MS67</accession>
<evidence type="ECO:0000313" key="1">
    <source>
        <dbReference type="EMBL" id="MFC7356720.1"/>
    </source>
</evidence>
<organism evidence="1 2">
    <name type="scientific">Jejudonia soesokkakensis</name>
    <dbReference type="NCBI Taxonomy" id="1323432"/>
    <lineage>
        <taxon>Bacteria</taxon>
        <taxon>Pseudomonadati</taxon>
        <taxon>Bacteroidota</taxon>
        <taxon>Flavobacteriia</taxon>
        <taxon>Flavobacteriales</taxon>
        <taxon>Flavobacteriaceae</taxon>
        <taxon>Jejudonia</taxon>
    </lineage>
</organism>
<dbReference type="Proteomes" id="UP001596415">
    <property type="component" value="Unassembled WGS sequence"/>
</dbReference>